<feature type="compositionally biased region" description="Basic and acidic residues" evidence="1">
    <location>
        <begin position="251"/>
        <end position="265"/>
    </location>
</feature>
<sequence>MIEKQQSENAGGASMSIEERLNRLKNMSSKQQVTQRPASGMRKQLHFQKQPSANLPLDPIEFQRQLAQRTAEEKAKMEEFKLYEERMKAYQHAKKAGGKPPINQGSFSNLQNGANGQASQRNLNVSEPPKAAAPNPAPLPKRGNKTSIRLSQKHSTKNNHNGSGVPEKQRRSSHLYINGGGSQNSKSTTAHTNDRQGFSNDGDFQNPTDSELEKDGQVADSHNNFPSAFRQREFRLEEETGQRGAQPESNQIKESENKLIQQKRDKCNEIFRNNSDIRDMITSPDLNPQGLELSDVVNILFQDNHFVNLLGDLLTQSRATSKIEKFFSNQVRNKLRERRTDAKINESFSDLNRRIQERLNRLKNTKFEFD</sequence>
<name>A0A7S3FUI7_9SPIT</name>
<protein>
    <submittedName>
        <fullName evidence="2">Uncharacterized protein</fullName>
    </submittedName>
</protein>
<feature type="region of interest" description="Disordered" evidence="1">
    <location>
        <begin position="91"/>
        <end position="265"/>
    </location>
</feature>
<gene>
    <name evidence="2" type="ORF">SRAS04492_LOCUS4149</name>
</gene>
<evidence type="ECO:0000256" key="1">
    <source>
        <dbReference type="SAM" id="MobiDB-lite"/>
    </source>
</evidence>
<organism evidence="2">
    <name type="scientific">Strombidium rassoulzadegani</name>
    <dbReference type="NCBI Taxonomy" id="1082188"/>
    <lineage>
        <taxon>Eukaryota</taxon>
        <taxon>Sar</taxon>
        <taxon>Alveolata</taxon>
        <taxon>Ciliophora</taxon>
        <taxon>Intramacronucleata</taxon>
        <taxon>Spirotrichea</taxon>
        <taxon>Oligotrichia</taxon>
        <taxon>Strombidiidae</taxon>
        <taxon>Strombidium</taxon>
    </lineage>
</organism>
<reference evidence="2" key="1">
    <citation type="submission" date="2021-01" db="EMBL/GenBank/DDBJ databases">
        <authorList>
            <person name="Corre E."/>
            <person name="Pelletier E."/>
            <person name="Niang G."/>
            <person name="Scheremetjew M."/>
            <person name="Finn R."/>
            <person name="Kale V."/>
            <person name="Holt S."/>
            <person name="Cochrane G."/>
            <person name="Meng A."/>
            <person name="Brown T."/>
            <person name="Cohen L."/>
        </authorList>
    </citation>
    <scope>NUCLEOTIDE SEQUENCE</scope>
    <source>
        <strain evidence="2">Ras09</strain>
    </source>
</reference>
<accession>A0A7S3FUI7</accession>
<feature type="compositionally biased region" description="Polar residues" evidence="1">
    <location>
        <begin position="183"/>
        <end position="209"/>
    </location>
</feature>
<dbReference type="AlphaFoldDB" id="A0A7S3FUI7"/>
<feature type="compositionally biased region" description="Polar residues" evidence="1">
    <location>
        <begin position="103"/>
        <end position="125"/>
    </location>
</feature>
<dbReference type="EMBL" id="HBIA01008200">
    <property type="protein sequence ID" value="CAE0232351.1"/>
    <property type="molecule type" value="Transcribed_RNA"/>
</dbReference>
<evidence type="ECO:0000313" key="2">
    <source>
        <dbReference type="EMBL" id="CAE0232351.1"/>
    </source>
</evidence>
<feature type="region of interest" description="Disordered" evidence="1">
    <location>
        <begin position="1"/>
        <end position="58"/>
    </location>
</feature>
<proteinExistence type="predicted"/>
<feature type="compositionally biased region" description="Polar residues" evidence="1">
    <location>
        <begin position="25"/>
        <end position="37"/>
    </location>
</feature>
<feature type="compositionally biased region" description="Basic and acidic residues" evidence="1">
    <location>
        <begin position="230"/>
        <end position="241"/>
    </location>
</feature>